<dbReference type="EMBL" id="SNYM01000009">
    <property type="protein sequence ID" value="TDQ47723.1"/>
    <property type="molecule type" value="Genomic_DNA"/>
</dbReference>
<protein>
    <submittedName>
        <fullName evidence="2">Lipid A 3-O-deacylase PagL</fullName>
    </submittedName>
</protein>
<dbReference type="Proteomes" id="UP000295375">
    <property type="component" value="Unassembled WGS sequence"/>
</dbReference>
<gene>
    <name evidence="2" type="ORF">EV696_109127</name>
</gene>
<sequence>MSEICSRTALALLLTLIANSAKAFDSLALTVGNGMNDTLIQSGDISTAHIIGVDGFIESEFPKAIRFLKVDQTFINIHAASAQSRKDTEAYDQLELAAISALWRWRGETAFADAGIGLAYLSEQRFEEVKMGSKANFVLDFALGVQWSANLDISLRYRHYSNGYTESPNPGLDFLVLQTAFHF</sequence>
<keyword evidence="1" id="KW-0732">Signal</keyword>
<reference evidence="2 3" key="1">
    <citation type="submission" date="2019-03" db="EMBL/GenBank/DDBJ databases">
        <title>Genomic Encyclopedia of Type Strains, Phase IV (KMG-IV): sequencing the most valuable type-strain genomes for metagenomic binning, comparative biology and taxonomic classification.</title>
        <authorList>
            <person name="Goeker M."/>
        </authorList>
    </citation>
    <scope>NUCLEOTIDE SEQUENCE [LARGE SCALE GENOMIC DNA]</scope>
    <source>
        <strain evidence="2 3">DSM 103792</strain>
    </source>
</reference>
<accession>A0A4R6UQD4</accession>
<dbReference type="Pfam" id="PF09411">
    <property type="entry name" value="PagL"/>
    <property type="match status" value="1"/>
</dbReference>
<evidence type="ECO:0000313" key="3">
    <source>
        <dbReference type="Proteomes" id="UP000295375"/>
    </source>
</evidence>
<evidence type="ECO:0000313" key="2">
    <source>
        <dbReference type="EMBL" id="TDQ47723.1"/>
    </source>
</evidence>
<evidence type="ECO:0000256" key="1">
    <source>
        <dbReference type="SAM" id="SignalP"/>
    </source>
</evidence>
<feature type="signal peptide" evidence="1">
    <location>
        <begin position="1"/>
        <end position="23"/>
    </location>
</feature>
<name>A0A4R6UQD4_9GAMM</name>
<comment type="caution">
    <text evidence="2">The sequence shown here is derived from an EMBL/GenBank/DDBJ whole genome shotgun (WGS) entry which is preliminary data.</text>
</comment>
<dbReference type="InterPro" id="IPR018550">
    <property type="entry name" value="Lipid-A_deacylase-rel"/>
</dbReference>
<proteinExistence type="predicted"/>
<dbReference type="Gene3D" id="2.40.160.20">
    <property type="match status" value="1"/>
</dbReference>
<dbReference type="RefSeq" id="WP_211342560.1">
    <property type="nucleotide sequence ID" value="NZ_SNYM01000009.1"/>
</dbReference>
<dbReference type="AlphaFoldDB" id="A0A4R6UQD4"/>
<organism evidence="2 3">
    <name type="scientific">Permianibacter aggregans</name>
    <dbReference type="NCBI Taxonomy" id="1510150"/>
    <lineage>
        <taxon>Bacteria</taxon>
        <taxon>Pseudomonadati</taxon>
        <taxon>Pseudomonadota</taxon>
        <taxon>Gammaproteobacteria</taxon>
        <taxon>Pseudomonadales</taxon>
        <taxon>Pseudomonadaceae</taxon>
        <taxon>Permianibacter</taxon>
    </lineage>
</organism>
<keyword evidence="3" id="KW-1185">Reference proteome</keyword>
<feature type="chain" id="PRO_5020480703" evidence="1">
    <location>
        <begin position="24"/>
        <end position="183"/>
    </location>
</feature>